<keyword evidence="7 17" id="KW-0812">Transmembrane</keyword>
<feature type="transmembrane region" description="Helical" evidence="17">
    <location>
        <begin position="456"/>
        <end position="478"/>
    </location>
</feature>
<feature type="transmembrane region" description="Helical" evidence="17">
    <location>
        <begin position="331"/>
        <end position="359"/>
    </location>
</feature>
<comment type="function">
    <text evidence="17">Core subunit of the mitochondrial membrane respiratory chain NADH dehydrogenase (Complex I) which catalyzes electron transfer from NADH through the respiratory chain, using ubiquinone as an electron acceptor. Essential for the catalytic activity and assembly of complex I.</text>
</comment>
<evidence type="ECO:0000256" key="14">
    <source>
        <dbReference type="ARBA" id="ARBA00023128"/>
    </source>
</evidence>
<evidence type="ECO:0000256" key="8">
    <source>
        <dbReference type="ARBA" id="ARBA00022792"/>
    </source>
</evidence>
<feature type="transmembrane region" description="Helical" evidence="17">
    <location>
        <begin position="87"/>
        <end position="106"/>
    </location>
</feature>
<dbReference type="PRINTS" id="PR01434">
    <property type="entry name" value="NADHDHGNASE5"/>
</dbReference>
<dbReference type="AlphaFoldDB" id="A0A8K1RC45"/>
<feature type="domain" description="NADH:quinone oxidoreductase/Mrp antiporter transmembrane" evidence="18">
    <location>
        <begin position="107"/>
        <end position="391"/>
    </location>
</feature>
<keyword evidence="10" id="KW-0249">Electron transport</keyword>
<evidence type="ECO:0000256" key="5">
    <source>
        <dbReference type="ARBA" id="ARBA00022448"/>
    </source>
</evidence>
<dbReference type="PANTHER" id="PTHR42829">
    <property type="entry name" value="NADH-UBIQUINONE OXIDOREDUCTASE CHAIN 5"/>
    <property type="match status" value="1"/>
</dbReference>
<feature type="transmembrane region" description="Helical" evidence="17">
    <location>
        <begin position="273"/>
        <end position="291"/>
    </location>
</feature>
<evidence type="ECO:0000259" key="20">
    <source>
        <dbReference type="Pfam" id="PF06455"/>
    </source>
</evidence>
<dbReference type="PRINTS" id="PR01435">
    <property type="entry name" value="NPOXDRDTASE5"/>
</dbReference>
<feature type="transmembrane region" description="Helical" evidence="17">
    <location>
        <begin position="559"/>
        <end position="577"/>
    </location>
</feature>
<dbReference type="GO" id="GO:0008137">
    <property type="term" value="F:NADH dehydrogenase (ubiquinone) activity"/>
    <property type="evidence" value="ECO:0007669"/>
    <property type="project" value="UniProtKB-EC"/>
</dbReference>
<dbReference type="InterPro" id="IPR003945">
    <property type="entry name" value="NU5C-like"/>
</dbReference>
<feature type="transmembrane region" description="Helical" evidence="17">
    <location>
        <begin position="421"/>
        <end position="444"/>
    </location>
</feature>
<dbReference type="Pfam" id="PF00662">
    <property type="entry name" value="Proton_antipo_N"/>
    <property type="match status" value="1"/>
</dbReference>
<evidence type="ECO:0000256" key="17">
    <source>
        <dbReference type="RuleBase" id="RU003404"/>
    </source>
</evidence>
<dbReference type="GO" id="GO:0003954">
    <property type="term" value="F:NADH dehydrogenase activity"/>
    <property type="evidence" value="ECO:0007669"/>
    <property type="project" value="TreeGrafter"/>
</dbReference>
<feature type="transmembrane region" description="Helical" evidence="17">
    <location>
        <begin position="244"/>
        <end position="266"/>
    </location>
</feature>
<keyword evidence="6" id="KW-0679">Respiratory chain</keyword>
<dbReference type="Pfam" id="PF06455">
    <property type="entry name" value="NADH5_C"/>
    <property type="match status" value="1"/>
</dbReference>
<evidence type="ECO:0000256" key="16">
    <source>
        <dbReference type="ARBA" id="ARBA00049551"/>
    </source>
</evidence>
<keyword evidence="12 17" id="KW-0520">NAD</keyword>
<dbReference type="EMBL" id="MZ361706">
    <property type="protein sequence ID" value="UEK75591.1"/>
    <property type="molecule type" value="Genomic_DNA"/>
</dbReference>
<organism evidence="21">
    <name type="scientific">Epistrophe zibaiensis</name>
    <dbReference type="NCBI Taxonomy" id="2892952"/>
    <lineage>
        <taxon>Eukaryota</taxon>
        <taxon>Metazoa</taxon>
        <taxon>Ecdysozoa</taxon>
        <taxon>Arthropoda</taxon>
        <taxon>Hexapoda</taxon>
        <taxon>Insecta</taxon>
        <taxon>Pterygota</taxon>
        <taxon>Neoptera</taxon>
        <taxon>Endopterygota</taxon>
        <taxon>Diptera</taxon>
        <taxon>Brachycera</taxon>
        <taxon>Muscomorpha</taxon>
        <taxon>Syrphoidea</taxon>
        <taxon>Syrphidae</taxon>
        <taxon>Syrphinae</taxon>
        <taxon>Syrphini</taxon>
        <taxon>Epistrophe</taxon>
    </lineage>
</organism>
<evidence type="ECO:0000256" key="3">
    <source>
        <dbReference type="ARBA" id="ARBA00012944"/>
    </source>
</evidence>
<keyword evidence="14 17" id="KW-0496">Mitochondrion</keyword>
<sequence>MKYLSICLMNFIMLFMMSTILLISSLYFLMNEITYFLEWELVSLNSMSIVMTFLFDWMSLMFMSFVLLISSLVIYYSKEYMIHDMNINRFIMLVLMFVLSMMFLIISPNLVSILLGWDGLGLVSYCLVIYFNNVKSYNAGMLTALLNRVGDVFLLLAIAWMLNYGSWNYVFYLEFMMNDKEMLIISILVTSAAMTKSAQIPFSSWLPAAMAAPTPVSALVHSSTLVTAGIYLLIRFNMLLCNTFMSQLLLLLAGLTMFMSGLGANFEFDLKKIIALSTLSQLGLMMMILSMGYYKLAFFHLLTHALFKALLFMCAGAIIHNMNNSQDLRLMGGLSLFMPLTSSCFNVANLALCGMPFLAGFYSKDLILEVVSLSMVNLFIYYLFFFSTGLTVCYSLRLVYYSMTGNMNCSSLNVLNDESWVMLKGMLGLMFMSIIGGSMLSWLIFLTPYTICLPYYLKYMTLFVCIVGGLVGYLISNVSLFMTNKSLNSYYISVFAGSMWFMPYISTYGIINYSLKIGMNVVLNFDQGWSEFMGSQNLYKQLMINSQFMNFLQNNNLKVYLMIFILWFIILVMFLIML</sequence>
<gene>
    <name evidence="21" type="primary">ND5</name>
</gene>
<dbReference type="EC" id="7.1.1.2" evidence="3 17"/>
<feature type="transmembrane region" description="Helical" evidence="17">
    <location>
        <begin position="379"/>
        <end position="400"/>
    </location>
</feature>
<feature type="transmembrane region" description="Helical" evidence="17">
    <location>
        <begin position="182"/>
        <end position="206"/>
    </location>
</feature>
<comment type="subcellular location">
    <subcellularLocation>
        <location evidence="2">Mitochondrion inner membrane</location>
        <topology evidence="2">Multi-pass membrane protein</topology>
    </subcellularLocation>
</comment>
<evidence type="ECO:0000259" key="19">
    <source>
        <dbReference type="Pfam" id="PF00662"/>
    </source>
</evidence>
<feature type="domain" description="NADH dehydrogenase subunit 5 C-terminal" evidence="20">
    <location>
        <begin position="394"/>
        <end position="574"/>
    </location>
</feature>
<feature type="transmembrane region" description="Helical" evidence="17">
    <location>
        <begin position="112"/>
        <end position="133"/>
    </location>
</feature>
<comment type="function">
    <text evidence="1">Core subunit of the mitochondrial membrane respiratory chain NADH dehydrogenase (Complex I) that is believed to belong to the minimal assembly required for catalysis. Complex I functions in the transfer of electrons from NADH to the respiratory chain. The immediate electron acceptor for the enzyme is believed to be ubiquinone.</text>
</comment>
<dbReference type="InterPro" id="IPR010934">
    <property type="entry name" value="NADH_DH_su5_C"/>
</dbReference>
<keyword evidence="8" id="KW-0999">Mitochondrion inner membrane</keyword>
<evidence type="ECO:0000256" key="4">
    <source>
        <dbReference type="ARBA" id="ARBA00021096"/>
    </source>
</evidence>
<evidence type="ECO:0000256" key="6">
    <source>
        <dbReference type="ARBA" id="ARBA00022660"/>
    </source>
</evidence>
<keyword evidence="5 17" id="KW-0813">Transport</keyword>
<evidence type="ECO:0000256" key="9">
    <source>
        <dbReference type="ARBA" id="ARBA00022967"/>
    </source>
</evidence>
<dbReference type="InterPro" id="IPR001516">
    <property type="entry name" value="Proton_antipo_N"/>
</dbReference>
<protein>
    <recommendedName>
        <fullName evidence="4 17">NADH-ubiquinone oxidoreductase chain 5</fullName>
        <ecNumber evidence="3 17">7.1.1.2</ecNumber>
    </recommendedName>
</protein>
<proteinExistence type="inferred from homology"/>
<feature type="domain" description="NADH-Ubiquinone oxidoreductase (complex I) chain 5 N-terminal" evidence="19">
    <location>
        <begin position="42"/>
        <end position="90"/>
    </location>
</feature>
<feature type="transmembrane region" description="Helical" evidence="17">
    <location>
        <begin position="490"/>
        <end position="511"/>
    </location>
</feature>
<evidence type="ECO:0000256" key="13">
    <source>
        <dbReference type="ARBA" id="ARBA00023075"/>
    </source>
</evidence>
<keyword evidence="9" id="KW-1278">Translocase</keyword>
<dbReference type="GO" id="GO:0005743">
    <property type="term" value="C:mitochondrial inner membrane"/>
    <property type="evidence" value="ECO:0007669"/>
    <property type="project" value="UniProtKB-SubCell"/>
</dbReference>
<keyword evidence="11 17" id="KW-1133">Transmembrane helix</keyword>
<name>A0A8K1RC45_9MUSC</name>
<reference evidence="21" key="1">
    <citation type="submission" date="2021-06" db="EMBL/GenBank/DDBJ databases">
        <title>the complete mitochondrial genome of Epistrophe zibaiensis.</title>
        <authorList>
            <person name="Yan Y."/>
            <person name="Li H."/>
        </authorList>
    </citation>
    <scope>NUCLEOTIDE SEQUENCE</scope>
</reference>
<feature type="transmembrane region" description="Helical" evidence="17">
    <location>
        <begin position="297"/>
        <end position="319"/>
    </location>
</feature>
<evidence type="ECO:0000259" key="18">
    <source>
        <dbReference type="Pfam" id="PF00361"/>
    </source>
</evidence>
<evidence type="ECO:0000256" key="7">
    <source>
        <dbReference type="ARBA" id="ARBA00022692"/>
    </source>
</evidence>
<dbReference type="Pfam" id="PF00361">
    <property type="entry name" value="Proton_antipo_M"/>
    <property type="match status" value="1"/>
</dbReference>
<evidence type="ECO:0000256" key="15">
    <source>
        <dbReference type="ARBA" id="ARBA00023136"/>
    </source>
</evidence>
<keyword evidence="13 17" id="KW-0830">Ubiquinone</keyword>
<dbReference type="PANTHER" id="PTHR42829:SF2">
    <property type="entry name" value="NADH-UBIQUINONE OXIDOREDUCTASE CHAIN 5"/>
    <property type="match status" value="1"/>
</dbReference>
<keyword evidence="15 17" id="KW-0472">Membrane</keyword>
<feature type="transmembrane region" description="Helical" evidence="17">
    <location>
        <begin position="145"/>
        <end position="162"/>
    </location>
</feature>
<evidence type="ECO:0000256" key="12">
    <source>
        <dbReference type="ARBA" id="ARBA00023027"/>
    </source>
</evidence>
<feature type="transmembrane region" description="Helical" evidence="17">
    <location>
        <begin position="7"/>
        <end position="29"/>
    </location>
</feature>
<evidence type="ECO:0000313" key="21">
    <source>
        <dbReference type="EMBL" id="UEK75591.1"/>
    </source>
</evidence>
<feature type="transmembrane region" description="Helical" evidence="17">
    <location>
        <begin position="218"/>
        <end position="238"/>
    </location>
</feature>
<dbReference type="GO" id="GO:0042773">
    <property type="term" value="P:ATP synthesis coupled electron transport"/>
    <property type="evidence" value="ECO:0007669"/>
    <property type="project" value="InterPro"/>
</dbReference>
<evidence type="ECO:0000256" key="10">
    <source>
        <dbReference type="ARBA" id="ARBA00022982"/>
    </source>
</evidence>
<evidence type="ECO:0000256" key="2">
    <source>
        <dbReference type="ARBA" id="ARBA00004448"/>
    </source>
</evidence>
<dbReference type="InterPro" id="IPR001750">
    <property type="entry name" value="ND/Mrp_TM"/>
</dbReference>
<comment type="catalytic activity">
    <reaction evidence="16 17">
        <text>a ubiquinone + NADH + 5 H(+)(in) = a ubiquinol + NAD(+) + 4 H(+)(out)</text>
        <dbReference type="Rhea" id="RHEA:29091"/>
        <dbReference type="Rhea" id="RHEA-COMP:9565"/>
        <dbReference type="Rhea" id="RHEA-COMP:9566"/>
        <dbReference type="ChEBI" id="CHEBI:15378"/>
        <dbReference type="ChEBI" id="CHEBI:16389"/>
        <dbReference type="ChEBI" id="CHEBI:17976"/>
        <dbReference type="ChEBI" id="CHEBI:57540"/>
        <dbReference type="ChEBI" id="CHEBI:57945"/>
        <dbReference type="EC" id="7.1.1.2"/>
    </reaction>
</comment>
<geneLocation type="mitochondrion" evidence="21"/>
<accession>A0A8K1RC45</accession>
<evidence type="ECO:0000256" key="1">
    <source>
        <dbReference type="ARBA" id="ARBA00003257"/>
    </source>
</evidence>
<comment type="similarity">
    <text evidence="17">Belongs to the complex I subunit 5 family.</text>
</comment>
<evidence type="ECO:0000256" key="11">
    <source>
        <dbReference type="ARBA" id="ARBA00022989"/>
    </source>
</evidence>
<feature type="transmembrane region" description="Helical" evidence="17">
    <location>
        <begin position="49"/>
        <end position="75"/>
    </location>
</feature>
<dbReference type="GO" id="GO:0015990">
    <property type="term" value="P:electron transport coupled proton transport"/>
    <property type="evidence" value="ECO:0007669"/>
    <property type="project" value="TreeGrafter"/>
</dbReference>